<evidence type="ECO:0000256" key="3">
    <source>
        <dbReference type="ARBA" id="ARBA00023125"/>
    </source>
</evidence>
<dbReference type="PANTHER" id="PTHR30055">
    <property type="entry name" value="HTH-TYPE TRANSCRIPTIONAL REGULATOR RUTR"/>
    <property type="match status" value="1"/>
</dbReference>
<dbReference type="Gene3D" id="1.10.357.10">
    <property type="entry name" value="Tetracycline Repressor, domain 2"/>
    <property type="match status" value="1"/>
</dbReference>
<dbReference type="PROSITE" id="PS50977">
    <property type="entry name" value="HTH_TETR_2"/>
    <property type="match status" value="1"/>
</dbReference>
<sequence length="215" mass="23588">MQADSGDRHGRILDAAERSFTQAGFHRTTVQDVAREAGMSPGNLYRYFPSKDAIVAGLVERDRMMLREDFESFAQAERLDLVLQALAHKHFEEAPRAKAVLCLQIWAEATVNPAIAEANMTLENDLVHGIERLIAAGQARGEVASGVDAVATAQLIMTMSSGLFVRRALFPDFDAGSEIETLLNVIRGVLRGDTLRGVVPHYSPLDTVMATETHR</sequence>
<dbReference type="GO" id="GO:0003700">
    <property type="term" value="F:DNA-binding transcription factor activity"/>
    <property type="evidence" value="ECO:0007669"/>
    <property type="project" value="TreeGrafter"/>
</dbReference>
<dbReference type="PANTHER" id="PTHR30055:SF226">
    <property type="entry name" value="HTH-TYPE TRANSCRIPTIONAL REGULATOR PKSA"/>
    <property type="match status" value="1"/>
</dbReference>
<evidence type="ECO:0000313" key="7">
    <source>
        <dbReference type="Proteomes" id="UP000248021"/>
    </source>
</evidence>
<keyword evidence="4" id="KW-0804">Transcription</keyword>
<keyword evidence="7" id="KW-1185">Reference proteome</keyword>
<keyword evidence="1" id="KW-0678">Repressor</keyword>
<dbReference type="EMBL" id="QJJK01000011">
    <property type="protein sequence ID" value="PXW54526.1"/>
    <property type="molecule type" value="Genomic_DNA"/>
</dbReference>
<accession>A0A2V3TYR8</accession>
<dbReference type="Pfam" id="PF00440">
    <property type="entry name" value="TetR_N"/>
    <property type="match status" value="1"/>
</dbReference>
<dbReference type="PRINTS" id="PR00455">
    <property type="entry name" value="HTHTETR"/>
</dbReference>
<organism evidence="6 7">
    <name type="scientific">Chelatococcus asaccharovorans</name>
    <dbReference type="NCBI Taxonomy" id="28210"/>
    <lineage>
        <taxon>Bacteria</taxon>
        <taxon>Pseudomonadati</taxon>
        <taxon>Pseudomonadota</taxon>
        <taxon>Alphaproteobacteria</taxon>
        <taxon>Hyphomicrobiales</taxon>
        <taxon>Chelatococcaceae</taxon>
        <taxon>Chelatococcus</taxon>
    </lineage>
</organism>
<dbReference type="InterPro" id="IPR050109">
    <property type="entry name" value="HTH-type_TetR-like_transc_reg"/>
</dbReference>
<dbReference type="InterPro" id="IPR036271">
    <property type="entry name" value="Tet_transcr_reg_TetR-rel_C_sf"/>
</dbReference>
<evidence type="ECO:0000256" key="1">
    <source>
        <dbReference type="ARBA" id="ARBA00022491"/>
    </source>
</evidence>
<dbReference type="InterPro" id="IPR039538">
    <property type="entry name" value="BetI_C"/>
</dbReference>
<dbReference type="InterPro" id="IPR001647">
    <property type="entry name" value="HTH_TetR"/>
</dbReference>
<feature type="DNA-binding region" description="H-T-H motif" evidence="5">
    <location>
        <begin position="29"/>
        <end position="48"/>
    </location>
</feature>
<gene>
    <name evidence="6" type="ORF">C7450_11157</name>
</gene>
<dbReference type="InterPro" id="IPR009057">
    <property type="entry name" value="Homeodomain-like_sf"/>
</dbReference>
<evidence type="ECO:0000256" key="5">
    <source>
        <dbReference type="PROSITE-ProRule" id="PRU00335"/>
    </source>
</evidence>
<evidence type="ECO:0000256" key="2">
    <source>
        <dbReference type="ARBA" id="ARBA00023015"/>
    </source>
</evidence>
<dbReference type="Pfam" id="PF13977">
    <property type="entry name" value="TetR_C_6"/>
    <property type="match status" value="1"/>
</dbReference>
<protein>
    <submittedName>
        <fullName evidence="6">TetR family transcriptional regulator</fullName>
    </submittedName>
</protein>
<dbReference type="OrthoDB" id="9802802at2"/>
<dbReference type="SUPFAM" id="SSF46689">
    <property type="entry name" value="Homeodomain-like"/>
    <property type="match status" value="1"/>
</dbReference>
<dbReference type="RefSeq" id="WP_110377204.1">
    <property type="nucleotide sequence ID" value="NZ_CAKNFM010000006.1"/>
</dbReference>
<name>A0A2V3TYR8_9HYPH</name>
<proteinExistence type="predicted"/>
<keyword evidence="2" id="KW-0805">Transcription regulation</keyword>
<dbReference type="GO" id="GO:0000976">
    <property type="term" value="F:transcription cis-regulatory region binding"/>
    <property type="evidence" value="ECO:0007669"/>
    <property type="project" value="TreeGrafter"/>
</dbReference>
<dbReference type="Proteomes" id="UP000248021">
    <property type="component" value="Unassembled WGS sequence"/>
</dbReference>
<reference evidence="6 7" key="1">
    <citation type="submission" date="2018-05" db="EMBL/GenBank/DDBJ databases">
        <title>Genomic Encyclopedia of Type Strains, Phase IV (KMG-IV): sequencing the most valuable type-strain genomes for metagenomic binning, comparative biology and taxonomic classification.</title>
        <authorList>
            <person name="Goeker M."/>
        </authorList>
    </citation>
    <scope>NUCLEOTIDE SEQUENCE [LARGE SCALE GENOMIC DNA]</scope>
    <source>
        <strain evidence="6 7">DSM 6462</strain>
    </source>
</reference>
<evidence type="ECO:0000256" key="4">
    <source>
        <dbReference type="ARBA" id="ARBA00023163"/>
    </source>
</evidence>
<comment type="caution">
    <text evidence="6">The sequence shown here is derived from an EMBL/GenBank/DDBJ whole genome shotgun (WGS) entry which is preliminary data.</text>
</comment>
<keyword evidence="3 5" id="KW-0238">DNA-binding</keyword>
<evidence type="ECO:0000313" key="6">
    <source>
        <dbReference type="EMBL" id="PXW54526.1"/>
    </source>
</evidence>
<dbReference type="AlphaFoldDB" id="A0A2V3TYR8"/>
<dbReference type="SUPFAM" id="SSF48498">
    <property type="entry name" value="Tetracyclin repressor-like, C-terminal domain"/>
    <property type="match status" value="1"/>
</dbReference>